<feature type="transmembrane region" description="Helical" evidence="5">
    <location>
        <begin position="30"/>
        <end position="46"/>
    </location>
</feature>
<comment type="caution">
    <text evidence="6">The sequence shown here is derived from an EMBL/GenBank/DDBJ whole genome shotgun (WGS) entry which is preliminary data.</text>
</comment>
<accession>A0A6L2R4J9</accession>
<keyword evidence="3 5" id="KW-1133">Transmembrane helix</keyword>
<comment type="subcellular location">
    <subcellularLocation>
        <location evidence="1">Membrane</location>
        <topology evidence="1">Multi-pass membrane protein</topology>
    </subcellularLocation>
</comment>
<dbReference type="PANTHER" id="PTHR37306">
    <property type="entry name" value="COLICIN V PRODUCTION PROTEIN"/>
    <property type="match status" value="1"/>
</dbReference>
<sequence length="163" mass="17953">MGQDIFDLITVLVLVFFAARGYLRGFIGEVSGIASLAGGLWAAHVWHARLAERLTTAIQDPSWRTIAAYALIFFAVILFVAILSRALQKIISFSFVAPADKAAGCLLGLVKGVILCALLLLVLQKFFYDAPFMQYSRAMQYFNIVIEQVRTLLPQDVLVKAGL</sequence>
<feature type="transmembrane region" description="Helical" evidence="5">
    <location>
        <begin position="6"/>
        <end position="23"/>
    </location>
</feature>
<dbReference type="PANTHER" id="PTHR37306:SF1">
    <property type="entry name" value="COLICIN V PRODUCTION PROTEIN"/>
    <property type="match status" value="1"/>
</dbReference>
<dbReference type="EMBL" id="BLLL01000002">
    <property type="protein sequence ID" value="GFH62491.1"/>
    <property type="molecule type" value="Genomic_DNA"/>
</dbReference>
<evidence type="ECO:0000313" key="6">
    <source>
        <dbReference type="EMBL" id="GFH62491.1"/>
    </source>
</evidence>
<dbReference type="GO" id="GO:0009403">
    <property type="term" value="P:toxin biosynthetic process"/>
    <property type="evidence" value="ECO:0007669"/>
    <property type="project" value="InterPro"/>
</dbReference>
<evidence type="ECO:0000256" key="1">
    <source>
        <dbReference type="ARBA" id="ARBA00004141"/>
    </source>
</evidence>
<feature type="transmembrane region" description="Helical" evidence="5">
    <location>
        <begin position="66"/>
        <end position="84"/>
    </location>
</feature>
<gene>
    <name evidence="6" type="ORF">ZNDK_0262</name>
</gene>
<dbReference type="InterPro" id="IPR003825">
    <property type="entry name" value="Colicin-V_CvpA"/>
</dbReference>
<dbReference type="AlphaFoldDB" id="A0A6L2R4J9"/>
<evidence type="ECO:0000256" key="3">
    <source>
        <dbReference type="ARBA" id="ARBA00022989"/>
    </source>
</evidence>
<keyword evidence="2 5" id="KW-0812">Transmembrane</keyword>
<dbReference type="Proteomes" id="UP000505077">
    <property type="component" value="Unassembled WGS sequence"/>
</dbReference>
<dbReference type="Pfam" id="PF02674">
    <property type="entry name" value="Colicin_V"/>
    <property type="match status" value="1"/>
</dbReference>
<evidence type="ECO:0000313" key="7">
    <source>
        <dbReference type="Proteomes" id="UP000505077"/>
    </source>
</evidence>
<reference evidence="6 7" key="1">
    <citation type="journal article" date="2020" name="ISME J.">
        <title>Parallel Reductive Genome Evolution in Desulfovibrio Ectosymbionts Independently Acquired by Trichonympha Protists in the Termite Gut.</title>
        <authorList>
            <person name="Takeuchi M."/>
            <person name="Kuwahara H."/>
            <person name="Murakami T."/>
            <person name="Takahashi K."/>
            <person name="Kajitani R."/>
            <person name="Toyoda A."/>
            <person name="Itoh T."/>
            <person name="Ohkuma M."/>
            <person name="Hongoh Y."/>
        </authorList>
    </citation>
    <scope>NUCLEOTIDE SEQUENCE [LARGE SCALE GENOMIC DNA]</scope>
    <source>
        <strain evidence="6">ZnDsv-02</strain>
    </source>
</reference>
<feature type="transmembrane region" description="Helical" evidence="5">
    <location>
        <begin position="105"/>
        <end position="127"/>
    </location>
</feature>
<evidence type="ECO:0000256" key="5">
    <source>
        <dbReference type="SAM" id="Phobius"/>
    </source>
</evidence>
<evidence type="ECO:0000256" key="4">
    <source>
        <dbReference type="ARBA" id="ARBA00023136"/>
    </source>
</evidence>
<protein>
    <submittedName>
        <fullName evidence="6">Colicin V production family protein</fullName>
    </submittedName>
</protein>
<organism evidence="6 7">
    <name type="scientific">Candidatus Desulfovibrio kirbyi</name>
    <dbReference type="NCBI Taxonomy" id="2696086"/>
    <lineage>
        <taxon>Bacteria</taxon>
        <taxon>Pseudomonadati</taxon>
        <taxon>Thermodesulfobacteriota</taxon>
        <taxon>Desulfovibrionia</taxon>
        <taxon>Desulfovibrionales</taxon>
        <taxon>Desulfovibrionaceae</taxon>
        <taxon>Desulfovibrio</taxon>
    </lineage>
</organism>
<dbReference type="GO" id="GO:0016020">
    <property type="term" value="C:membrane"/>
    <property type="evidence" value="ECO:0007669"/>
    <property type="project" value="UniProtKB-SubCell"/>
</dbReference>
<name>A0A6L2R4J9_9BACT</name>
<keyword evidence="4 5" id="KW-0472">Membrane</keyword>
<proteinExistence type="predicted"/>
<evidence type="ECO:0000256" key="2">
    <source>
        <dbReference type="ARBA" id="ARBA00022692"/>
    </source>
</evidence>